<sequence>MGGAWKEIWASLTSTVPAIASAVAFCLALLGSLWAPGVRIQVSLIWIAIIGFVTIAWLAAATRMAIEAPRLARDDPPRPSMFTSHRPGTIQNNKRSC</sequence>
<feature type="region of interest" description="Disordered" evidence="1">
    <location>
        <begin position="75"/>
        <end position="97"/>
    </location>
</feature>
<feature type="transmembrane region" description="Helical" evidence="2">
    <location>
        <begin position="40"/>
        <end position="60"/>
    </location>
</feature>
<evidence type="ECO:0000256" key="1">
    <source>
        <dbReference type="SAM" id="MobiDB-lite"/>
    </source>
</evidence>
<evidence type="ECO:0000313" key="4">
    <source>
        <dbReference type="Proteomes" id="UP000239724"/>
    </source>
</evidence>
<keyword evidence="2" id="KW-0472">Membrane</keyword>
<keyword evidence="4" id="KW-1185">Reference proteome</keyword>
<organism evidence="3 4">
    <name type="scientific">Rhodopila globiformis</name>
    <name type="common">Rhodopseudomonas globiformis</name>
    <dbReference type="NCBI Taxonomy" id="1071"/>
    <lineage>
        <taxon>Bacteria</taxon>
        <taxon>Pseudomonadati</taxon>
        <taxon>Pseudomonadota</taxon>
        <taxon>Alphaproteobacteria</taxon>
        <taxon>Acetobacterales</taxon>
        <taxon>Acetobacteraceae</taxon>
        <taxon>Rhodopila</taxon>
    </lineage>
</organism>
<dbReference type="Proteomes" id="UP000239724">
    <property type="component" value="Unassembled WGS sequence"/>
</dbReference>
<accession>A0A2S6NBJ2</accession>
<comment type="caution">
    <text evidence="3">The sequence shown here is derived from an EMBL/GenBank/DDBJ whole genome shotgun (WGS) entry which is preliminary data.</text>
</comment>
<protein>
    <submittedName>
        <fullName evidence="3">Uncharacterized protein</fullName>
    </submittedName>
</protein>
<dbReference type="EMBL" id="NHRY01000177">
    <property type="protein sequence ID" value="PPQ31979.1"/>
    <property type="molecule type" value="Genomic_DNA"/>
</dbReference>
<keyword evidence="2" id="KW-0812">Transmembrane</keyword>
<gene>
    <name evidence="3" type="ORF">CCS01_16135</name>
</gene>
<evidence type="ECO:0000313" key="3">
    <source>
        <dbReference type="EMBL" id="PPQ31979.1"/>
    </source>
</evidence>
<keyword evidence="2" id="KW-1133">Transmembrane helix</keyword>
<reference evidence="3 4" key="1">
    <citation type="journal article" date="2018" name="Arch. Microbiol.">
        <title>New insights into the metabolic potential of the phototrophic purple bacterium Rhodopila globiformis DSM 161(T) from its draft genome sequence and evidence for a vanadium-dependent nitrogenase.</title>
        <authorList>
            <person name="Imhoff J.F."/>
            <person name="Rahn T."/>
            <person name="Kunzel S."/>
            <person name="Neulinger S.C."/>
        </authorList>
    </citation>
    <scope>NUCLEOTIDE SEQUENCE [LARGE SCALE GENOMIC DNA]</scope>
    <source>
        <strain evidence="3 4">DSM 161</strain>
    </source>
</reference>
<evidence type="ECO:0000256" key="2">
    <source>
        <dbReference type="SAM" id="Phobius"/>
    </source>
</evidence>
<dbReference type="AlphaFoldDB" id="A0A2S6NBJ2"/>
<feature type="transmembrane region" description="Helical" evidence="2">
    <location>
        <begin position="12"/>
        <end position="34"/>
    </location>
</feature>
<proteinExistence type="predicted"/>
<name>A0A2S6NBJ2_RHOGL</name>